<feature type="compositionally biased region" description="Low complexity" evidence="1">
    <location>
        <begin position="1"/>
        <end position="14"/>
    </location>
</feature>
<proteinExistence type="predicted"/>
<accession>A0A0C4Y1H8</accession>
<dbReference type="Proteomes" id="UP000031843">
    <property type="component" value="Chromosome main"/>
</dbReference>
<evidence type="ECO:0000313" key="3">
    <source>
        <dbReference type="Proteomes" id="UP000031843"/>
    </source>
</evidence>
<reference evidence="2 3" key="1">
    <citation type="journal article" date="2015" name="Genome Announc.">
        <title>Complete Genome Sequence of Cupriavidus basilensis 4G11, Isolated from the Oak Ridge Field Research Center Site.</title>
        <authorList>
            <person name="Ray J."/>
            <person name="Waters R.J."/>
            <person name="Skerker J.M."/>
            <person name="Kuehl J.V."/>
            <person name="Price M.N."/>
            <person name="Huang J."/>
            <person name="Chakraborty R."/>
            <person name="Arkin A.P."/>
            <person name="Deutschbauer A."/>
        </authorList>
    </citation>
    <scope>NUCLEOTIDE SEQUENCE [LARGE SCALE GENOMIC DNA]</scope>
    <source>
        <strain evidence="2">4G11</strain>
    </source>
</reference>
<gene>
    <name evidence="2" type="ORF">RR42_m1544</name>
</gene>
<protein>
    <submittedName>
        <fullName evidence="2">Mobile element protein</fullName>
    </submittedName>
</protein>
<dbReference type="EMBL" id="CP010536">
    <property type="protein sequence ID" value="AJG18942.1"/>
    <property type="molecule type" value="Genomic_DNA"/>
</dbReference>
<dbReference type="KEGG" id="cbw:RR42_m1544"/>
<keyword evidence="3" id="KW-1185">Reference proteome</keyword>
<name>A0A0C4Y1H8_9BURK</name>
<feature type="region of interest" description="Disordered" evidence="1">
    <location>
        <begin position="1"/>
        <end position="21"/>
    </location>
</feature>
<organism evidence="2 3">
    <name type="scientific">Cupriavidus basilensis</name>
    <dbReference type="NCBI Taxonomy" id="68895"/>
    <lineage>
        <taxon>Bacteria</taxon>
        <taxon>Pseudomonadati</taxon>
        <taxon>Pseudomonadota</taxon>
        <taxon>Betaproteobacteria</taxon>
        <taxon>Burkholderiales</taxon>
        <taxon>Burkholderiaceae</taxon>
        <taxon>Cupriavidus</taxon>
    </lineage>
</organism>
<evidence type="ECO:0000256" key="1">
    <source>
        <dbReference type="SAM" id="MobiDB-lite"/>
    </source>
</evidence>
<dbReference type="AlphaFoldDB" id="A0A0C4Y1H8"/>
<evidence type="ECO:0000313" key="2">
    <source>
        <dbReference type="EMBL" id="AJG18942.1"/>
    </source>
</evidence>
<sequence>MRPAGAPATAANAGEPFPLSKTKQKEISLKLDLDAWLDQHNNQREHQGRLRYGKTPMRTFLDSLELAKEKLISH</sequence>